<keyword evidence="4" id="KW-1185">Reference proteome</keyword>
<evidence type="ECO:0000259" key="2">
    <source>
        <dbReference type="Pfam" id="PF13472"/>
    </source>
</evidence>
<protein>
    <recommendedName>
        <fullName evidence="2">SGNH hydrolase-type esterase domain-containing protein</fullName>
    </recommendedName>
</protein>
<dbReference type="InterPro" id="IPR028994">
    <property type="entry name" value="Integrin_alpha_N"/>
</dbReference>
<dbReference type="SUPFAM" id="SSF56219">
    <property type="entry name" value="DNase I-like"/>
    <property type="match status" value="1"/>
</dbReference>
<name>A0ABX0BS96_9PSEU</name>
<dbReference type="Proteomes" id="UP000470404">
    <property type="component" value="Unassembled WGS sequence"/>
</dbReference>
<dbReference type="Pfam" id="PF13472">
    <property type="entry name" value="Lipase_GDSL_2"/>
    <property type="match status" value="1"/>
</dbReference>
<comment type="caution">
    <text evidence="3">The sequence shown here is derived from an EMBL/GenBank/DDBJ whole genome shotgun (WGS) entry which is preliminary data.</text>
</comment>
<gene>
    <name evidence="3" type="ORF">G3I59_09065</name>
</gene>
<dbReference type="SUPFAM" id="SSF52266">
    <property type="entry name" value="SGNH hydrolase"/>
    <property type="match status" value="1"/>
</dbReference>
<evidence type="ECO:0000313" key="3">
    <source>
        <dbReference type="EMBL" id="NEC55736.1"/>
    </source>
</evidence>
<organism evidence="3 4">
    <name type="scientific">Amycolatopsis rubida</name>
    <dbReference type="NCBI Taxonomy" id="112413"/>
    <lineage>
        <taxon>Bacteria</taxon>
        <taxon>Bacillati</taxon>
        <taxon>Actinomycetota</taxon>
        <taxon>Actinomycetes</taxon>
        <taxon>Pseudonocardiales</taxon>
        <taxon>Pseudonocardiaceae</taxon>
        <taxon>Amycolatopsis</taxon>
    </lineage>
</organism>
<dbReference type="PRINTS" id="PR01388">
    <property type="entry name" value="CDTOXINB"/>
</dbReference>
<dbReference type="InterPro" id="IPR013830">
    <property type="entry name" value="SGNH_hydro"/>
</dbReference>
<evidence type="ECO:0000313" key="4">
    <source>
        <dbReference type="Proteomes" id="UP000470404"/>
    </source>
</evidence>
<keyword evidence="1" id="KW-0732">Signal</keyword>
<proteinExistence type="predicted"/>
<dbReference type="EMBL" id="JAAGNC010000061">
    <property type="protein sequence ID" value="NEC55736.1"/>
    <property type="molecule type" value="Genomic_DNA"/>
</dbReference>
<dbReference type="CDD" id="cd01833">
    <property type="entry name" value="XynB_like"/>
    <property type="match status" value="1"/>
</dbReference>
<dbReference type="SUPFAM" id="SSF69318">
    <property type="entry name" value="Integrin alpha N-terminal domain"/>
    <property type="match status" value="1"/>
</dbReference>
<dbReference type="Gene3D" id="3.40.50.1110">
    <property type="entry name" value="SGNH hydrolase"/>
    <property type="match status" value="1"/>
</dbReference>
<dbReference type="InterPro" id="IPR036514">
    <property type="entry name" value="SGNH_hydro_sf"/>
</dbReference>
<evidence type="ECO:0000256" key="1">
    <source>
        <dbReference type="ARBA" id="ARBA00022729"/>
    </source>
</evidence>
<dbReference type="InterPro" id="IPR051532">
    <property type="entry name" value="Ester_Hydrolysis_Enzymes"/>
</dbReference>
<dbReference type="PANTHER" id="PTHR30383">
    <property type="entry name" value="THIOESTERASE 1/PROTEASE 1/LYSOPHOSPHOLIPASE L1"/>
    <property type="match status" value="1"/>
</dbReference>
<feature type="domain" description="SGNH hydrolase-type esterase" evidence="2">
    <location>
        <begin position="174"/>
        <end position="351"/>
    </location>
</feature>
<dbReference type="Gene3D" id="3.60.10.10">
    <property type="entry name" value="Endonuclease/exonuclease/phosphatase"/>
    <property type="match status" value="1"/>
</dbReference>
<dbReference type="InterPro" id="IPR013517">
    <property type="entry name" value="FG-GAP"/>
</dbReference>
<dbReference type="PANTHER" id="PTHR30383:SF5">
    <property type="entry name" value="SGNH HYDROLASE-TYPE ESTERASE DOMAIN-CONTAINING PROTEIN"/>
    <property type="match status" value="1"/>
</dbReference>
<dbReference type="InterPro" id="IPR003539">
    <property type="entry name" value="CD_toxinB"/>
</dbReference>
<dbReference type="Pfam" id="PF13517">
    <property type="entry name" value="FG-GAP_3"/>
    <property type="match status" value="2"/>
</dbReference>
<sequence length="669" mass="71886">MEVDFNGHRVNTAIVTRRAVDNAFIVPGERGNPASRPVFGLRIGSTVLYSVHSLSRTNGADAPALLENMNAAAGASLDWLALGDFNQDPTNLQQAMDNRGGSGGPVGHIVNTGQATHQNGGELDYGVTSLGLSGFLDAERLDNPAGSDHNPVEFTTLPQLPDYAEDDQYRVMGLGDSITAGIGDSNGTGYRDDFFNEMHEAPSHADVDMVGSQKRGVMDDPDNEGHPGWRIDEIMSIADCTVGQYQPNVVTLMAGTNDINQNYELETAPQRLKELIEHVQKDSPKAVVVVAKLTPTGKAGLQPRIDKFNGELPRIVSELQNDGKHVVLVDTKDINVAEGLQGDAHPDDGGYSKLGSDFYRGVVEAAKKHWIQAADPQNPGGTCRNPDDSAAGPGWRALGVVAPGMGSPAGRTELADVDGDGRDDYIRIPEKGTLRIAVNRKAEPGKPHWVEVQTDVETAGHADAEGLRLADLDGNGRADFVHTWRAPDAKGGTHNVEFNSGPNGEQKLITRPVDVATGKLFDDTPPEAIRFADVDGNGYDDYLRVGENGSIHAYFTLPTKDNVPTWDPHLSWAPGVFYGSREKLRMADVDGDGKADYLMVGNKGAVHAYLNKGGRGIGGFEEHRYFVKETGYPGVKSAFRDISGDGKADYIVLYKGGSVRCWLNEGGNL</sequence>
<reference evidence="3 4" key="1">
    <citation type="submission" date="2020-01" db="EMBL/GenBank/DDBJ databases">
        <title>Insect and environment-associated Actinomycetes.</title>
        <authorList>
            <person name="Currrie C."/>
            <person name="Chevrette M."/>
            <person name="Carlson C."/>
            <person name="Stubbendieck R."/>
            <person name="Wendt-Pienkowski E."/>
        </authorList>
    </citation>
    <scope>NUCLEOTIDE SEQUENCE [LARGE SCALE GENOMIC DNA]</scope>
    <source>
        <strain evidence="3 4">SID8386</strain>
    </source>
</reference>
<dbReference type="InterPro" id="IPR036691">
    <property type="entry name" value="Endo/exonu/phosph_ase_sf"/>
</dbReference>
<accession>A0ABX0BS96</accession>